<feature type="region of interest" description="Disordered" evidence="1">
    <location>
        <begin position="590"/>
        <end position="640"/>
    </location>
</feature>
<accession>A0A0J0XEM0</accession>
<proteinExistence type="predicted"/>
<dbReference type="InterPro" id="IPR036361">
    <property type="entry name" value="SAP_dom_sf"/>
</dbReference>
<evidence type="ECO:0000313" key="3">
    <source>
        <dbReference type="Proteomes" id="UP000053611"/>
    </source>
</evidence>
<dbReference type="RefSeq" id="XP_018276003.1">
    <property type="nucleotide sequence ID" value="XM_018424283.1"/>
</dbReference>
<dbReference type="EMBL" id="KQ087257">
    <property type="protein sequence ID" value="KLT39512.1"/>
    <property type="molecule type" value="Genomic_DNA"/>
</dbReference>
<dbReference type="GeneID" id="28984886"/>
<feature type="region of interest" description="Disordered" evidence="1">
    <location>
        <begin position="184"/>
        <end position="204"/>
    </location>
</feature>
<name>A0A0J0XEM0_9TREE</name>
<dbReference type="Proteomes" id="UP000053611">
    <property type="component" value="Unassembled WGS sequence"/>
</dbReference>
<feature type="compositionally biased region" description="Low complexity" evidence="1">
    <location>
        <begin position="190"/>
        <end position="204"/>
    </location>
</feature>
<evidence type="ECO:0000256" key="1">
    <source>
        <dbReference type="SAM" id="MobiDB-lite"/>
    </source>
</evidence>
<gene>
    <name evidence="2" type="ORF">CC85DRAFT_288499</name>
</gene>
<keyword evidence="3" id="KW-1185">Reference proteome</keyword>
<evidence type="ECO:0008006" key="4">
    <source>
        <dbReference type="Google" id="ProtNLM"/>
    </source>
</evidence>
<dbReference type="OrthoDB" id="3033142at2759"/>
<dbReference type="AlphaFoldDB" id="A0A0J0XEM0"/>
<reference evidence="2 3" key="1">
    <citation type="submission" date="2015-03" db="EMBL/GenBank/DDBJ databases">
        <title>Genomics and transcriptomics of the oil-accumulating basidiomycete yeast T. oleaginosus allow insights into substrate utilization and the diverse evolutionary trajectories of mating systems in fungi.</title>
        <authorList>
            <consortium name="DOE Joint Genome Institute"/>
            <person name="Kourist R."/>
            <person name="Kracht O."/>
            <person name="Bracharz F."/>
            <person name="Lipzen A."/>
            <person name="Nolan M."/>
            <person name="Ohm R."/>
            <person name="Grigoriev I."/>
            <person name="Sun S."/>
            <person name="Heitman J."/>
            <person name="Bruck T."/>
            <person name="Nowrousian M."/>
        </authorList>
    </citation>
    <scope>NUCLEOTIDE SEQUENCE [LARGE SCALE GENOMIC DNA]</scope>
    <source>
        <strain evidence="2 3">IBC0246</strain>
    </source>
</reference>
<organism evidence="2 3">
    <name type="scientific">Cutaneotrichosporon oleaginosum</name>
    <dbReference type="NCBI Taxonomy" id="879819"/>
    <lineage>
        <taxon>Eukaryota</taxon>
        <taxon>Fungi</taxon>
        <taxon>Dikarya</taxon>
        <taxon>Basidiomycota</taxon>
        <taxon>Agaricomycotina</taxon>
        <taxon>Tremellomycetes</taxon>
        <taxon>Trichosporonales</taxon>
        <taxon>Trichosporonaceae</taxon>
        <taxon>Cutaneotrichosporon</taxon>
    </lineage>
</organism>
<feature type="compositionally biased region" description="Basic and acidic residues" evidence="1">
    <location>
        <begin position="613"/>
        <end position="640"/>
    </location>
</feature>
<dbReference type="STRING" id="879819.A0A0J0XEM0"/>
<sequence>MDPRYPLLAMALEDGVFQDYTCLGQLIDHASSLALGTSQHVTLASTSYLLRDIKPNASGLQSPSDAPLSHARSISKLRSLARTIGVNDEIGWASLQRVNVKSTTTTTVALAPRKISNEGISRINTHPKVAQMFAQRQCILEQIKEVDPTAGRTEATAQLYSEYDKLGRASNNFREKLRREQLAREASTMSPVATPASFSTSSSSRYAPVTTPIATLTVPLGKHLDPRGVELASAALKIEPSVTVVACPSPAQLVAASSSAVPQIADLVDLHGRASSRHAYAVTDRCPFCDEDLAAELPTARSRHIHGCHGRDLGKQYAAASYAIHSSCPIDGCKDPIQTAANMPKHLTKHVHQTCKVRTARGVCGAETSRTTEAVHREFAHGLLASTGAYPPSCLQFCELCETWLLGTKTIVDHNMGHIEEIAHLTSDTPRLLGYDPQEMSAQLSPSFCPICLFSPDLPPETRVYKTIDRPKQCAHIVSHLCALNPKDLHRCAYPACEGTMTLTALAEHYMSFHGHRLNGGRGTQVKTIDGDLNNLKGYKPTTPPAGQCNQPYDKWTVKALREACQARNTPGGVRGTKAQLVGRLVAQDNFSEGNDVDPRGAPPEESYSAQKRGVEDAEPSDPRKRSRSGKERVTESNDE</sequence>
<evidence type="ECO:0000313" key="2">
    <source>
        <dbReference type="EMBL" id="KLT39512.1"/>
    </source>
</evidence>
<dbReference type="Gene3D" id="1.10.720.30">
    <property type="entry name" value="SAP domain"/>
    <property type="match status" value="1"/>
</dbReference>
<protein>
    <recommendedName>
        <fullName evidence="4">SAP domain-containing protein</fullName>
    </recommendedName>
</protein>